<feature type="domain" description="F-box" evidence="2">
    <location>
        <begin position="126"/>
        <end position="173"/>
    </location>
</feature>
<dbReference type="PROSITE" id="PS50181">
    <property type="entry name" value="FBOX"/>
    <property type="match status" value="1"/>
</dbReference>
<dbReference type="Proteomes" id="UP001303160">
    <property type="component" value="Unassembled WGS sequence"/>
</dbReference>
<dbReference type="EMBL" id="MU863941">
    <property type="protein sequence ID" value="KAK4198722.1"/>
    <property type="molecule type" value="Genomic_DNA"/>
</dbReference>
<reference evidence="3" key="1">
    <citation type="journal article" date="2023" name="Mol. Phylogenet. Evol.">
        <title>Genome-scale phylogeny and comparative genomics of the fungal order Sordariales.</title>
        <authorList>
            <person name="Hensen N."/>
            <person name="Bonometti L."/>
            <person name="Westerberg I."/>
            <person name="Brannstrom I.O."/>
            <person name="Guillou S."/>
            <person name="Cros-Aarteil S."/>
            <person name="Calhoun S."/>
            <person name="Haridas S."/>
            <person name="Kuo A."/>
            <person name="Mondo S."/>
            <person name="Pangilinan J."/>
            <person name="Riley R."/>
            <person name="LaButti K."/>
            <person name="Andreopoulos B."/>
            <person name="Lipzen A."/>
            <person name="Chen C."/>
            <person name="Yan M."/>
            <person name="Daum C."/>
            <person name="Ng V."/>
            <person name="Clum A."/>
            <person name="Steindorff A."/>
            <person name="Ohm R.A."/>
            <person name="Martin F."/>
            <person name="Silar P."/>
            <person name="Natvig D.O."/>
            <person name="Lalanne C."/>
            <person name="Gautier V."/>
            <person name="Ament-Velasquez S.L."/>
            <person name="Kruys A."/>
            <person name="Hutchinson M.I."/>
            <person name="Powell A.J."/>
            <person name="Barry K."/>
            <person name="Miller A.N."/>
            <person name="Grigoriev I.V."/>
            <person name="Debuchy R."/>
            <person name="Gladieux P."/>
            <person name="Hiltunen Thoren M."/>
            <person name="Johannesson H."/>
        </authorList>
    </citation>
    <scope>NUCLEOTIDE SEQUENCE</scope>
    <source>
        <strain evidence="3">CBS 315.58</strain>
    </source>
</reference>
<proteinExistence type="predicted"/>
<evidence type="ECO:0000313" key="3">
    <source>
        <dbReference type="EMBL" id="KAK4198722.1"/>
    </source>
</evidence>
<comment type="caution">
    <text evidence="3">The sequence shown here is derived from an EMBL/GenBank/DDBJ whole genome shotgun (WGS) entry which is preliminary data.</text>
</comment>
<evidence type="ECO:0000259" key="2">
    <source>
        <dbReference type="PROSITE" id="PS50181"/>
    </source>
</evidence>
<accession>A0AAN6XHK0</accession>
<gene>
    <name evidence="3" type="ORF">QBC40DRAFT_330380</name>
</gene>
<dbReference type="AlphaFoldDB" id="A0AAN6XHK0"/>
<dbReference type="Pfam" id="PF12937">
    <property type="entry name" value="F-box-like"/>
    <property type="match status" value="1"/>
</dbReference>
<organism evidence="3 4">
    <name type="scientific">Triangularia verruculosa</name>
    <dbReference type="NCBI Taxonomy" id="2587418"/>
    <lineage>
        <taxon>Eukaryota</taxon>
        <taxon>Fungi</taxon>
        <taxon>Dikarya</taxon>
        <taxon>Ascomycota</taxon>
        <taxon>Pezizomycotina</taxon>
        <taxon>Sordariomycetes</taxon>
        <taxon>Sordariomycetidae</taxon>
        <taxon>Sordariales</taxon>
        <taxon>Podosporaceae</taxon>
        <taxon>Triangularia</taxon>
    </lineage>
</organism>
<dbReference type="InterPro" id="IPR001810">
    <property type="entry name" value="F-box_dom"/>
</dbReference>
<protein>
    <recommendedName>
        <fullName evidence="2">F-box domain-containing protein</fullName>
    </recommendedName>
</protein>
<evidence type="ECO:0000256" key="1">
    <source>
        <dbReference type="SAM" id="MobiDB-lite"/>
    </source>
</evidence>
<feature type="compositionally biased region" description="Polar residues" evidence="1">
    <location>
        <begin position="1"/>
        <end position="12"/>
    </location>
</feature>
<dbReference type="CDD" id="cd09917">
    <property type="entry name" value="F-box_SF"/>
    <property type="match status" value="1"/>
</dbReference>
<evidence type="ECO:0000313" key="4">
    <source>
        <dbReference type="Proteomes" id="UP001303160"/>
    </source>
</evidence>
<feature type="compositionally biased region" description="Polar residues" evidence="1">
    <location>
        <begin position="74"/>
        <end position="83"/>
    </location>
</feature>
<dbReference type="SMART" id="SM00256">
    <property type="entry name" value="FBOX"/>
    <property type="match status" value="1"/>
</dbReference>
<dbReference type="SUPFAM" id="SSF81383">
    <property type="entry name" value="F-box domain"/>
    <property type="match status" value="1"/>
</dbReference>
<name>A0AAN6XHK0_9PEZI</name>
<dbReference type="Gene3D" id="1.20.1280.50">
    <property type="match status" value="1"/>
</dbReference>
<feature type="region of interest" description="Disordered" evidence="1">
    <location>
        <begin position="1"/>
        <end position="116"/>
    </location>
</feature>
<keyword evidence="4" id="KW-1185">Reference proteome</keyword>
<feature type="compositionally biased region" description="Polar residues" evidence="1">
    <location>
        <begin position="25"/>
        <end position="37"/>
    </location>
</feature>
<reference evidence="3" key="2">
    <citation type="submission" date="2023-05" db="EMBL/GenBank/DDBJ databases">
        <authorList>
            <consortium name="Lawrence Berkeley National Laboratory"/>
            <person name="Steindorff A."/>
            <person name="Hensen N."/>
            <person name="Bonometti L."/>
            <person name="Westerberg I."/>
            <person name="Brannstrom I.O."/>
            <person name="Guillou S."/>
            <person name="Cros-Aarteil S."/>
            <person name="Calhoun S."/>
            <person name="Haridas S."/>
            <person name="Kuo A."/>
            <person name="Mondo S."/>
            <person name="Pangilinan J."/>
            <person name="Riley R."/>
            <person name="Labutti K."/>
            <person name="Andreopoulos B."/>
            <person name="Lipzen A."/>
            <person name="Chen C."/>
            <person name="Yanf M."/>
            <person name="Daum C."/>
            <person name="Ng V."/>
            <person name="Clum A."/>
            <person name="Ohm R."/>
            <person name="Martin F."/>
            <person name="Silar P."/>
            <person name="Natvig D."/>
            <person name="Lalanne C."/>
            <person name="Gautier V."/>
            <person name="Ament-Velasquez S.L."/>
            <person name="Kruys A."/>
            <person name="Hutchinson M.I."/>
            <person name="Powell A.J."/>
            <person name="Barry K."/>
            <person name="Miller A.N."/>
            <person name="Grigoriev I.V."/>
            <person name="Debuchy R."/>
            <person name="Gladieux P."/>
            <person name="Thoren M.H."/>
            <person name="Johannesson H."/>
        </authorList>
    </citation>
    <scope>NUCLEOTIDE SEQUENCE</scope>
    <source>
        <strain evidence="3">CBS 315.58</strain>
    </source>
</reference>
<dbReference type="InterPro" id="IPR036047">
    <property type="entry name" value="F-box-like_dom_sf"/>
</dbReference>
<sequence length="318" mass="34687">MASLPTNLQQHQGAHDGEDPGPVVATQQLAEKTSLLTLSMPGSEEMLPDGNPSVTHAARPPASAQPDSALALSTPFSSTTVDAPSNMEPSIEHENHDGINSGGGSSSSSNGDAEQEAVVLESNVSRGDFCQLPNEVLLHILSYLEVCDLLATSRTSHHLRTLSLSPHLHRLRLRSARSALPIRLASPSRPTLPDLIRRSIFLTNTTIVSRRLARSFVSIRLSRQLAARPAPEVLVERCVLPAECLPGKKAAVAPALVARKRAVERERVKDRLRGFVGSVWGGKVREKEEGVKQWEERSGVGRVWRLTRFWEGVGREQR</sequence>
<dbReference type="Gene3D" id="6.10.140.2040">
    <property type="match status" value="1"/>
</dbReference>